<sequence>MAEMRNHPRYVETTKNEIVECRQGAPWDVAAAMGLVFASFPLAHFLNWWWLTLIVLGAMFLYDFLRHRDNFSASGTSYSSFKPLDMTFVGLFIVGMLASFAEPRHLWSAVLAALLFFVITFFIVLKAMPWFYPVPQQEQDRIRAEKPKDAVLW</sequence>
<dbReference type="RefSeq" id="WP_190724758.1">
    <property type="nucleotide sequence ID" value="NZ_CP061539.1"/>
</dbReference>
<protein>
    <submittedName>
        <fullName evidence="2">Uncharacterized protein</fullName>
    </submittedName>
</protein>
<evidence type="ECO:0000313" key="3">
    <source>
        <dbReference type="Proteomes" id="UP000516404"/>
    </source>
</evidence>
<evidence type="ECO:0000256" key="1">
    <source>
        <dbReference type="SAM" id="Phobius"/>
    </source>
</evidence>
<dbReference type="KEGG" id="rter:IDM49_01345"/>
<keyword evidence="1" id="KW-0812">Transmembrane</keyword>
<keyword evidence="1" id="KW-1133">Transmembrane helix</keyword>
<dbReference type="AlphaFoldDB" id="A0A7H2BE76"/>
<feature type="transmembrane region" description="Helical" evidence="1">
    <location>
        <begin position="86"/>
        <end position="101"/>
    </location>
</feature>
<name>A0A7H2BE76_9MICC</name>
<dbReference type="GeneID" id="96622867"/>
<dbReference type="EMBL" id="CP061539">
    <property type="protein sequence ID" value="QNV37972.1"/>
    <property type="molecule type" value="Genomic_DNA"/>
</dbReference>
<keyword evidence="3" id="KW-1185">Reference proteome</keyword>
<proteinExistence type="predicted"/>
<feature type="transmembrane region" description="Helical" evidence="1">
    <location>
        <begin position="48"/>
        <end position="65"/>
    </location>
</feature>
<gene>
    <name evidence="2" type="ORF">IDM49_01345</name>
</gene>
<dbReference type="Proteomes" id="UP000516404">
    <property type="component" value="Chromosome"/>
</dbReference>
<keyword evidence="1" id="KW-0472">Membrane</keyword>
<reference evidence="2 3" key="1">
    <citation type="submission" date="2020-09" db="EMBL/GenBank/DDBJ databases">
        <title>Investigation of environmental microbes.</title>
        <authorList>
            <person name="Ou Y."/>
            <person name="Kang Q."/>
        </authorList>
    </citation>
    <scope>NUCLEOTIDE SEQUENCE [LARGE SCALE GENOMIC DNA]</scope>
    <source>
        <strain evidence="2 3">KJZ-14</strain>
    </source>
</reference>
<organism evidence="2 3">
    <name type="scientific">Rothia terrae</name>
    <dbReference type="NCBI Taxonomy" id="396015"/>
    <lineage>
        <taxon>Bacteria</taxon>
        <taxon>Bacillati</taxon>
        <taxon>Actinomycetota</taxon>
        <taxon>Actinomycetes</taxon>
        <taxon>Micrococcales</taxon>
        <taxon>Micrococcaceae</taxon>
        <taxon>Rothia</taxon>
    </lineage>
</organism>
<accession>A0A7H2BE76</accession>
<evidence type="ECO:0000313" key="2">
    <source>
        <dbReference type="EMBL" id="QNV37972.1"/>
    </source>
</evidence>
<feature type="transmembrane region" description="Helical" evidence="1">
    <location>
        <begin position="107"/>
        <end position="125"/>
    </location>
</feature>